<feature type="compositionally biased region" description="Polar residues" evidence="1">
    <location>
        <begin position="158"/>
        <end position="167"/>
    </location>
</feature>
<protein>
    <submittedName>
        <fullName evidence="2">Uncharacterized protein</fullName>
    </submittedName>
</protein>
<feature type="region of interest" description="Disordered" evidence="1">
    <location>
        <begin position="149"/>
        <end position="197"/>
    </location>
</feature>
<evidence type="ECO:0000313" key="2">
    <source>
        <dbReference type="EMBL" id="CAB4150407.1"/>
    </source>
</evidence>
<feature type="region of interest" description="Disordered" evidence="1">
    <location>
        <begin position="1"/>
        <end position="25"/>
    </location>
</feature>
<sequence>MSGLQVCQRRADWDGNGSRKPTGWRMPCVQKEASDLEEDVSRASRQWMRVDRDWDSNTKIRRIGMEFGANGVVAWFSLLARACQNDGVIGDDMDLRVAISSPAVNVSQNDIDVIADGFKSLGVVTQGLAGGWVVANWAEYQPPMNAITPASRKRHASVTDNSDSSVATDKRTDGQTDGQTSMVIRGETKGSYRSSESIGTVLRRLQS</sequence>
<organism evidence="2">
    <name type="scientific">uncultured Caudovirales phage</name>
    <dbReference type="NCBI Taxonomy" id="2100421"/>
    <lineage>
        <taxon>Viruses</taxon>
        <taxon>Duplodnaviria</taxon>
        <taxon>Heunggongvirae</taxon>
        <taxon>Uroviricota</taxon>
        <taxon>Caudoviricetes</taxon>
        <taxon>Peduoviridae</taxon>
        <taxon>Maltschvirus</taxon>
        <taxon>Maltschvirus maltsch</taxon>
    </lineage>
</organism>
<name>A0A6J5MWX7_9CAUD</name>
<gene>
    <name evidence="2" type="ORF">UFOVP570_33</name>
</gene>
<dbReference type="EMBL" id="LR796541">
    <property type="protein sequence ID" value="CAB4150407.1"/>
    <property type="molecule type" value="Genomic_DNA"/>
</dbReference>
<reference evidence="2" key="1">
    <citation type="submission" date="2020-04" db="EMBL/GenBank/DDBJ databases">
        <authorList>
            <person name="Chiriac C."/>
            <person name="Salcher M."/>
            <person name="Ghai R."/>
            <person name="Kavagutti S V."/>
        </authorList>
    </citation>
    <scope>NUCLEOTIDE SEQUENCE</scope>
</reference>
<accession>A0A6J5MWX7</accession>
<evidence type="ECO:0000256" key="1">
    <source>
        <dbReference type="SAM" id="MobiDB-lite"/>
    </source>
</evidence>
<proteinExistence type="predicted"/>